<dbReference type="EMBL" id="VYUA01000015">
    <property type="protein sequence ID" value="KAB2591118.1"/>
    <property type="molecule type" value="Genomic_DNA"/>
</dbReference>
<reference evidence="2 3" key="1">
    <citation type="submission" date="2019-09" db="EMBL/GenBank/DDBJ databases">
        <authorList>
            <person name="Liu P."/>
        </authorList>
    </citation>
    <scope>NUCLEOTIDE SEQUENCE [LARGE SCALE GENOMIC DNA]</scope>
    <source>
        <strain evidence="2 3">TRM68085</strain>
    </source>
</reference>
<dbReference type="Proteomes" id="UP000326907">
    <property type="component" value="Unassembled WGS sequence"/>
</dbReference>
<evidence type="ECO:0000313" key="3">
    <source>
        <dbReference type="Proteomes" id="UP000326907"/>
    </source>
</evidence>
<dbReference type="AlphaFoldDB" id="A0A5N5EJM7"/>
<keyword evidence="3" id="KW-1185">Reference proteome</keyword>
<gene>
    <name evidence="2" type="ORF">F5983_18335</name>
</gene>
<dbReference type="NCBIfam" id="NF038353">
    <property type="entry name" value="FxLYD_dom"/>
    <property type="match status" value="1"/>
</dbReference>
<evidence type="ECO:0000256" key="1">
    <source>
        <dbReference type="SAM" id="MobiDB-lite"/>
    </source>
</evidence>
<name>A0A5N5EJM7_9ACTN</name>
<organism evidence="2 3">
    <name type="scientific">Streptomyces arboris</name>
    <dbReference type="NCBI Taxonomy" id="2600619"/>
    <lineage>
        <taxon>Bacteria</taxon>
        <taxon>Bacillati</taxon>
        <taxon>Actinomycetota</taxon>
        <taxon>Actinomycetes</taxon>
        <taxon>Kitasatosporales</taxon>
        <taxon>Streptomycetaceae</taxon>
        <taxon>Streptomyces</taxon>
    </lineage>
</organism>
<feature type="compositionally biased region" description="Low complexity" evidence="1">
    <location>
        <begin position="23"/>
        <end position="39"/>
    </location>
</feature>
<accession>A0A5N5EJM7</accession>
<dbReference type="InterPro" id="IPR047676">
    <property type="entry name" value="FxLYD_dom"/>
</dbReference>
<protein>
    <submittedName>
        <fullName evidence="2">Uncharacterized protein</fullName>
    </submittedName>
</protein>
<feature type="region of interest" description="Disordered" evidence="1">
    <location>
        <begin position="9"/>
        <end position="50"/>
    </location>
</feature>
<comment type="caution">
    <text evidence="2">The sequence shown here is derived from an EMBL/GenBank/DDBJ whole genome shotgun (WGS) entry which is preliminary data.</text>
</comment>
<proteinExistence type="predicted"/>
<dbReference type="RefSeq" id="WP_151511302.1">
    <property type="nucleotide sequence ID" value="NZ_VYUA01000015.1"/>
</dbReference>
<evidence type="ECO:0000313" key="2">
    <source>
        <dbReference type="EMBL" id="KAB2591118.1"/>
    </source>
</evidence>
<sequence>MIVLIVAIMASSSGGDDEPDRNPTSPATPSSTRATPTSEEPQEESGPRGDVKVTACEVDPSTNWAHANLLITNRSSKASDYLVQVEFVDASGTRLGEASAAANNVAPEQKVDTKAQGLDQITTKVTCRITDVTRFAS</sequence>